<sequence length="76" mass="8343">MNIPARVAATLPLLASPLLPFSSLSLQSFCSLISHHRVRKLGLVPTVQGRRLRLCVEEKMAWSLEKCDAGVETELG</sequence>
<protein>
    <submittedName>
        <fullName evidence="1">DHBP synthase RibB-like alpha/beta domain-containing protein</fullName>
    </submittedName>
</protein>
<dbReference type="AlphaFoldDB" id="A0A4Y1RKX1"/>
<gene>
    <name evidence="1" type="ORF">Prudu_016223</name>
</gene>
<evidence type="ECO:0000313" key="1">
    <source>
        <dbReference type="EMBL" id="BBH04961.1"/>
    </source>
</evidence>
<dbReference type="EMBL" id="AP019302">
    <property type="protein sequence ID" value="BBH04961.1"/>
    <property type="molecule type" value="Genomic_DNA"/>
</dbReference>
<organism evidence="1">
    <name type="scientific">Prunus dulcis</name>
    <name type="common">Almond</name>
    <name type="synonym">Amygdalus dulcis</name>
    <dbReference type="NCBI Taxonomy" id="3755"/>
    <lineage>
        <taxon>Eukaryota</taxon>
        <taxon>Viridiplantae</taxon>
        <taxon>Streptophyta</taxon>
        <taxon>Embryophyta</taxon>
        <taxon>Tracheophyta</taxon>
        <taxon>Spermatophyta</taxon>
        <taxon>Magnoliopsida</taxon>
        <taxon>eudicotyledons</taxon>
        <taxon>Gunneridae</taxon>
        <taxon>Pentapetalae</taxon>
        <taxon>rosids</taxon>
        <taxon>fabids</taxon>
        <taxon>Rosales</taxon>
        <taxon>Rosaceae</taxon>
        <taxon>Amygdaloideae</taxon>
        <taxon>Amygdaleae</taxon>
        <taxon>Prunus</taxon>
    </lineage>
</organism>
<reference evidence="1" key="1">
    <citation type="journal article" date="2019" name="Science">
        <title>Mutation of a bHLH transcription factor allowed almond domestication.</title>
        <authorList>
            <person name="Sanchez-Perez R."/>
            <person name="Pavan S."/>
            <person name="Mazzeo R."/>
            <person name="Moldovan C."/>
            <person name="Aiese Cigliano R."/>
            <person name="Del Cueto J."/>
            <person name="Ricciardi F."/>
            <person name="Lotti C."/>
            <person name="Ricciardi L."/>
            <person name="Dicenta F."/>
            <person name="Lopez-Marques R.L."/>
            <person name="Lindberg Moller B."/>
        </authorList>
    </citation>
    <scope>NUCLEOTIDE SEQUENCE</scope>
</reference>
<proteinExistence type="predicted"/>
<name>A0A4Y1RKX1_PRUDU</name>
<accession>A0A4Y1RKX1</accession>